<dbReference type="GO" id="GO:0035091">
    <property type="term" value="F:phosphatidylinositol binding"/>
    <property type="evidence" value="ECO:0007669"/>
    <property type="project" value="InterPro"/>
</dbReference>
<protein>
    <recommendedName>
        <fullName evidence="4">PX domain-containing protein</fullName>
    </recommendedName>
</protein>
<dbReference type="InterPro" id="IPR002110">
    <property type="entry name" value="Ankyrin_rpt"/>
</dbReference>
<dbReference type="AlphaFoldDB" id="A0AB34ISB5"/>
<organism evidence="5 6">
    <name type="scientific">Prymnesium parvum</name>
    <name type="common">Toxic golden alga</name>
    <dbReference type="NCBI Taxonomy" id="97485"/>
    <lineage>
        <taxon>Eukaryota</taxon>
        <taxon>Haptista</taxon>
        <taxon>Haptophyta</taxon>
        <taxon>Prymnesiophyceae</taxon>
        <taxon>Prymnesiales</taxon>
        <taxon>Prymnesiaceae</taxon>
        <taxon>Prymnesium</taxon>
    </lineage>
</organism>
<accession>A0AB34ISB5</accession>
<dbReference type="InterPro" id="IPR036871">
    <property type="entry name" value="PX_dom_sf"/>
</dbReference>
<dbReference type="InterPro" id="IPR036770">
    <property type="entry name" value="Ankyrin_rpt-contain_sf"/>
</dbReference>
<dbReference type="SUPFAM" id="SSF64268">
    <property type="entry name" value="PX domain"/>
    <property type="match status" value="1"/>
</dbReference>
<dbReference type="PROSITE" id="PS50297">
    <property type="entry name" value="ANK_REP_REGION"/>
    <property type="match status" value="1"/>
</dbReference>
<comment type="caution">
    <text evidence="5">The sequence shown here is derived from an EMBL/GenBank/DDBJ whole genome shotgun (WGS) entry which is preliminary data.</text>
</comment>
<dbReference type="PROSITE" id="PS50088">
    <property type="entry name" value="ANK_REPEAT"/>
    <property type="match status" value="1"/>
</dbReference>
<keyword evidence="1" id="KW-0677">Repeat</keyword>
<evidence type="ECO:0000256" key="1">
    <source>
        <dbReference type="ARBA" id="ARBA00022737"/>
    </source>
</evidence>
<dbReference type="InterPro" id="IPR001683">
    <property type="entry name" value="PX_dom"/>
</dbReference>
<gene>
    <name evidence="5" type="ORF">AB1Y20_008822</name>
</gene>
<evidence type="ECO:0000259" key="4">
    <source>
        <dbReference type="PROSITE" id="PS50195"/>
    </source>
</evidence>
<dbReference type="Gene3D" id="1.25.40.20">
    <property type="entry name" value="Ankyrin repeat-containing domain"/>
    <property type="match status" value="1"/>
</dbReference>
<dbReference type="PROSITE" id="PS50195">
    <property type="entry name" value="PX"/>
    <property type="match status" value="1"/>
</dbReference>
<evidence type="ECO:0000256" key="3">
    <source>
        <dbReference type="PROSITE-ProRule" id="PRU00023"/>
    </source>
</evidence>
<keyword evidence="2 3" id="KW-0040">ANK repeat</keyword>
<dbReference type="EMBL" id="JBGBPQ010000019">
    <property type="protein sequence ID" value="KAL1505062.1"/>
    <property type="molecule type" value="Genomic_DNA"/>
</dbReference>
<feature type="repeat" description="ANK" evidence="3">
    <location>
        <begin position="172"/>
        <end position="204"/>
    </location>
</feature>
<keyword evidence="6" id="KW-1185">Reference proteome</keyword>
<evidence type="ECO:0000256" key="2">
    <source>
        <dbReference type="ARBA" id="ARBA00023043"/>
    </source>
</evidence>
<evidence type="ECO:0000313" key="5">
    <source>
        <dbReference type="EMBL" id="KAL1505062.1"/>
    </source>
</evidence>
<dbReference type="Gene3D" id="3.30.1520.10">
    <property type="entry name" value="Phox-like domain"/>
    <property type="match status" value="1"/>
</dbReference>
<proteinExistence type="predicted"/>
<dbReference type="Proteomes" id="UP001515480">
    <property type="component" value="Unassembled WGS sequence"/>
</dbReference>
<dbReference type="PANTHER" id="PTHR24171">
    <property type="entry name" value="ANKYRIN REPEAT DOMAIN-CONTAINING PROTEIN 39-RELATED"/>
    <property type="match status" value="1"/>
</dbReference>
<reference evidence="5 6" key="1">
    <citation type="journal article" date="2024" name="Science">
        <title>Giant polyketide synthase enzymes in the biosynthesis of giant marine polyether toxins.</title>
        <authorList>
            <person name="Fallon T.R."/>
            <person name="Shende V.V."/>
            <person name="Wierzbicki I.H."/>
            <person name="Pendleton A.L."/>
            <person name="Watervoot N.F."/>
            <person name="Auber R.P."/>
            <person name="Gonzalez D.J."/>
            <person name="Wisecaver J.H."/>
            <person name="Moore B.S."/>
        </authorList>
    </citation>
    <scope>NUCLEOTIDE SEQUENCE [LARGE SCALE GENOMIC DNA]</scope>
    <source>
        <strain evidence="5 6">12B1</strain>
    </source>
</reference>
<name>A0AB34ISB5_PRYPA</name>
<dbReference type="SMART" id="SM00248">
    <property type="entry name" value="ANK"/>
    <property type="match status" value="2"/>
</dbReference>
<sequence length="231" mass="25039">MLDVAVTTFVDIGGHTEYIIEASFDGRRAKTQHRFSEFVDLHHAIQPYLASRLPPSFPVAKSVFGGDAVKRERVSSLQSYLLEAAAASANKPPEALLAFLNLDREGGGGGDARQPVSLPPASSGAFAPFSDFQIVQPDDVNEGLRDAIKANNSQLCMQLIDAKADPNYKDRQGNTPLHMACLFQRTDVACALMKAGSDPTMKNSAGELPSRMAPVSLKMKIQKFQETGQFK</sequence>
<dbReference type="CDD" id="cd06093">
    <property type="entry name" value="PX_domain"/>
    <property type="match status" value="1"/>
</dbReference>
<evidence type="ECO:0000313" key="6">
    <source>
        <dbReference type="Proteomes" id="UP001515480"/>
    </source>
</evidence>
<feature type="domain" description="PX" evidence="4">
    <location>
        <begin position="1"/>
        <end position="106"/>
    </location>
</feature>
<dbReference type="Pfam" id="PF00787">
    <property type="entry name" value="PX"/>
    <property type="match status" value="1"/>
</dbReference>
<dbReference type="Pfam" id="PF13857">
    <property type="entry name" value="Ank_5"/>
    <property type="match status" value="1"/>
</dbReference>
<dbReference type="SUPFAM" id="SSF48403">
    <property type="entry name" value="Ankyrin repeat"/>
    <property type="match status" value="1"/>
</dbReference>